<sequence length="296" mass="33549">MDNEVSVHPLSDRPTAAWKEISKTQKMYKLNVKIPQKPVEPNKLRFVCMSDTHSLIRNIMFDIPDGDVFIHAGDFTKCGQKDEVLSFDKWIGTLPHKHKIVIAGNHELSFDEKFTNLFKKKIESQSRDMTDEVPHYGKTKDNINDAVNTENIRQYLTNCTYLEDSGLEICGIKIYGTPWQPEFGNWAFNLPRGSECLNKWNRIPSDTDVLITHTPPLGHGDLVCSGVRAGCTELLYTVQKRIQPKYHIFGHIHEGYGVTSDGKIIFVNASTCDINYIPNNLPVVFDIPLPPGHLKG</sequence>
<accession>A0A6J2XKI2</accession>
<feature type="domain" description="Calcineurin-like phosphoesterase" evidence="2">
    <location>
        <begin position="44"/>
        <end position="254"/>
    </location>
</feature>
<gene>
    <name evidence="4" type="primary">LOC115878960</name>
</gene>
<evidence type="ECO:0000259" key="2">
    <source>
        <dbReference type="Pfam" id="PF00149"/>
    </source>
</evidence>
<dbReference type="AlphaFoldDB" id="A0A6J2XKI2"/>
<dbReference type="OrthoDB" id="630188at2759"/>
<dbReference type="Gene3D" id="3.60.21.10">
    <property type="match status" value="1"/>
</dbReference>
<dbReference type="PANTHER" id="PTHR12905:SF0">
    <property type="entry name" value="CALCINEURIN-LIKE PHOSPHOESTERASE DOMAIN-CONTAINING PROTEIN"/>
    <property type="match status" value="1"/>
</dbReference>
<evidence type="ECO:0000313" key="3">
    <source>
        <dbReference type="Proteomes" id="UP000504635"/>
    </source>
</evidence>
<comment type="similarity">
    <text evidence="1">Belongs to the UPF0046 family.</text>
</comment>
<dbReference type="PANTHER" id="PTHR12905">
    <property type="entry name" value="METALLOPHOSPHOESTERASE"/>
    <property type="match status" value="1"/>
</dbReference>
<name>A0A6J2XKI2_SITOR</name>
<dbReference type="KEGG" id="soy:115878960"/>
<dbReference type="PIRSF" id="PIRSF035808">
    <property type="entry name" value="Pdiesterase_Brain_239"/>
    <property type="match status" value="1"/>
</dbReference>
<dbReference type="FunCoup" id="A0A6J2XKI2">
    <property type="interactions" value="100"/>
</dbReference>
<proteinExistence type="inferred from homology"/>
<keyword evidence="3" id="KW-1185">Reference proteome</keyword>
<dbReference type="Pfam" id="PF00149">
    <property type="entry name" value="Metallophos"/>
    <property type="match status" value="1"/>
</dbReference>
<dbReference type="InterPro" id="IPR029052">
    <property type="entry name" value="Metallo-depent_PP-like"/>
</dbReference>
<dbReference type="Proteomes" id="UP000504635">
    <property type="component" value="Unplaced"/>
</dbReference>
<dbReference type="RefSeq" id="XP_030751425.1">
    <property type="nucleotide sequence ID" value="XM_030895565.1"/>
</dbReference>
<dbReference type="InParanoid" id="A0A6J2XKI2"/>
<dbReference type="SUPFAM" id="SSF56300">
    <property type="entry name" value="Metallo-dependent phosphatases"/>
    <property type="match status" value="1"/>
</dbReference>
<dbReference type="CDD" id="cd07379">
    <property type="entry name" value="MPP_239FB"/>
    <property type="match status" value="1"/>
</dbReference>
<protein>
    <submittedName>
        <fullName evidence="4">UPF0046 protein C25E10.12</fullName>
    </submittedName>
</protein>
<dbReference type="InterPro" id="IPR024201">
    <property type="entry name" value="Calcineurin-like_Pesterase"/>
</dbReference>
<evidence type="ECO:0000256" key="1">
    <source>
        <dbReference type="ARBA" id="ARBA00007993"/>
    </source>
</evidence>
<evidence type="ECO:0000313" key="4">
    <source>
        <dbReference type="RefSeq" id="XP_030751425.1"/>
    </source>
</evidence>
<dbReference type="GeneID" id="115878960"/>
<organism evidence="3 4">
    <name type="scientific">Sitophilus oryzae</name>
    <name type="common">Rice weevil</name>
    <name type="synonym">Curculio oryzae</name>
    <dbReference type="NCBI Taxonomy" id="7048"/>
    <lineage>
        <taxon>Eukaryota</taxon>
        <taxon>Metazoa</taxon>
        <taxon>Ecdysozoa</taxon>
        <taxon>Arthropoda</taxon>
        <taxon>Hexapoda</taxon>
        <taxon>Insecta</taxon>
        <taxon>Pterygota</taxon>
        <taxon>Neoptera</taxon>
        <taxon>Endopterygota</taxon>
        <taxon>Coleoptera</taxon>
        <taxon>Polyphaga</taxon>
        <taxon>Cucujiformia</taxon>
        <taxon>Curculionidae</taxon>
        <taxon>Dryophthorinae</taxon>
        <taxon>Sitophilus</taxon>
    </lineage>
</organism>
<dbReference type="InterPro" id="IPR004843">
    <property type="entry name" value="Calcineurin-like_PHP"/>
</dbReference>
<dbReference type="InterPro" id="IPR051693">
    <property type="entry name" value="UPF0046_metallophosphoest"/>
</dbReference>
<reference evidence="4" key="1">
    <citation type="submission" date="2025-08" db="UniProtKB">
        <authorList>
            <consortium name="RefSeq"/>
        </authorList>
    </citation>
    <scope>IDENTIFICATION</scope>
    <source>
        <tissue evidence="4">Gonads</tissue>
    </source>
</reference>
<dbReference type="GO" id="GO:0016787">
    <property type="term" value="F:hydrolase activity"/>
    <property type="evidence" value="ECO:0007669"/>
    <property type="project" value="InterPro"/>
</dbReference>